<dbReference type="AlphaFoldDB" id="A0A248VYQ2"/>
<evidence type="ECO:0000313" key="1">
    <source>
        <dbReference type="EMBL" id="ASW03520.1"/>
    </source>
</evidence>
<proteinExistence type="predicted"/>
<protein>
    <submittedName>
        <fullName evidence="1">Uncharacterized protein</fullName>
    </submittedName>
</protein>
<organism evidence="1 2">
    <name type="scientific">Paraburkholderia aromaticivorans</name>
    <dbReference type="NCBI Taxonomy" id="2026199"/>
    <lineage>
        <taxon>Bacteria</taxon>
        <taxon>Pseudomonadati</taxon>
        <taxon>Pseudomonadota</taxon>
        <taxon>Betaproteobacteria</taxon>
        <taxon>Burkholderiales</taxon>
        <taxon>Burkholderiaceae</taxon>
        <taxon>Paraburkholderia</taxon>
    </lineage>
</organism>
<keyword evidence="2" id="KW-1185">Reference proteome</keyword>
<geneLocation type="plasmid" evidence="1 2">
    <name>pBN1</name>
</geneLocation>
<keyword evidence="1" id="KW-0614">Plasmid</keyword>
<name>A0A248VYQ2_9BURK</name>
<dbReference type="EMBL" id="CP022991">
    <property type="protein sequence ID" value="ASW03520.1"/>
    <property type="molecule type" value="Genomic_DNA"/>
</dbReference>
<dbReference type="KEGG" id="parb:CJU94_35800"/>
<reference evidence="1 2" key="1">
    <citation type="submission" date="2017-08" db="EMBL/GenBank/DDBJ databases">
        <title>Identification and genetic characteristics of simultaneous BTEX- and naphthalene-degrading Paraburkholderia sp. BN5 isolated from petroleum-contaminated soil.</title>
        <authorList>
            <person name="Lee Y."/>
            <person name="Jeon C.O."/>
        </authorList>
    </citation>
    <scope>NUCLEOTIDE SEQUENCE [LARGE SCALE GENOMIC DNA]</scope>
    <source>
        <strain evidence="1 2">BN5</strain>
        <plasmid evidence="1 2">pBN1</plasmid>
    </source>
</reference>
<accession>A0A248VYQ2</accession>
<evidence type="ECO:0000313" key="2">
    <source>
        <dbReference type="Proteomes" id="UP000215158"/>
    </source>
</evidence>
<dbReference type="Proteomes" id="UP000215158">
    <property type="component" value="Plasmid pBN1"/>
</dbReference>
<gene>
    <name evidence="1" type="ORF">CJU94_35800</name>
</gene>
<sequence length="78" mass="8705">MRWFLLGCVGFQGFDAAVGHDPFAMDLPRTATVVHAHKTTQPRDLFQLFSNVVDETVLRGVISACQPEQPGRREYSGK</sequence>